<evidence type="ECO:0000313" key="3">
    <source>
        <dbReference type="EMBL" id="OGZ06280.1"/>
    </source>
</evidence>
<keyword evidence="1" id="KW-0472">Membrane</keyword>
<feature type="transmembrane region" description="Helical" evidence="1">
    <location>
        <begin position="15"/>
        <end position="35"/>
    </location>
</feature>
<proteinExistence type="predicted"/>
<feature type="domain" description="Metallo-beta-lactamase" evidence="2">
    <location>
        <begin position="50"/>
        <end position="248"/>
    </location>
</feature>
<dbReference type="InterPro" id="IPR052159">
    <property type="entry name" value="Competence_DNA_uptake"/>
</dbReference>
<dbReference type="Proteomes" id="UP000177122">
    <property type="component" value="Unassembled WGS sequence"/>
</dbReference>
<dbReference type="InterPro" id="IPR035681">
    <property type="entry name" value="ComA-like_MBL"/>
</dbReference>
<dbReference type="PANTHER" id="PTHR30619:SF1">
    <property type="entry name" value="RECOMBINATION PROTEIN 2"/>
    <property type="match status" value="1"/>
</dbReference>
<protein>
    <recommendedName>
        <fullName evidence="2">Metallo-beta-lactamase domain-containing protein</fullName>
    </recommendedName>
</protein>
<dbReference type="PANTHER" id="PTHR30619">
    <property type="entry name" value="DNA INTERNALIZATION/COMPETENCE PROTEIN COMEC/REC2"/>
    <property type="match status" value="1"/>
</dbReference>
<dbReference type="AlphaFoldDB" id="A0A1G2D028"/>
<evidence type="ECO:0000256" key="1">
    <source>
        <dbReference type="SAM" id="Phobius"/>
    </source>
</evidence>
<name>A0A1G2D028_9BACT</name>
<gene>
    <name evidence="3" type="ORF">A2845_00545</name>
</gene>
<evidence type="ECO:0000313" key="4">
    <source>
        <dbReference type="Proteomes" id="UP000177122"/>
    </source>
</evidence>
<dbReference type="SMART" id="SM00849">
    <property type="entry name" value="Lactamase_B"/>
    <property type="match status" value="1"/>
</dbReference>
<dbReference type="EMBL" id="MHLI01000004">
    <property type="protein sequence ID" value="OGZ06280.1"/>
    <property type="molecule type" value="Genomic_DNA"/>
</dbReference>
<keyword evidence="1" id="KW-1133">Transmembrane helix</keyword>
<comment type="caution">
    <text evidence="3">The sequence shown here is derived from an EMBL/GenBank/DDBJ whole genome shotgun (WGS) entry which is preliminary data.</text>
</comment>
<dbReference type="InterPro" id="IPR001279">
    <property type="entry name" value="Metallo-B-lactamas"/>
</dbReference>
<reference evidence="3 4" key="1">
    <citation type="journal article" date="2016" name="Nat. Commun.">
        <title>Thousands of microbial genomes shed light on interconnected biogeochemical processes in an aquifer system.</title>
        <authorList>
            <person name="Anantharaman K."/>
            <person name="Brown C.T."/>
            <person name="Hug L.A."/>
            <person name="Sharon I."/>
            <person name="Castelle C.J."/>
            <person name="Probst A.J."/>
            <person name="Thomas B.C."/>
            <person name="Singh A."/>
            <person name="Wilkins M.J."/>
            <person name="Karaoz U."/>
            <person name="Brodie E.L."/>
            <person name="Williams K.H."/>
            <person name="Hubbard S.S."/>
            <person name="Banfield J.F."/>
        </authorList>
    </citation>
    <scope>NUCLEOTIDE SEQUENCE [LARGE SCALE GENOMIC DNA]</scope>
</reference>
<dbReference type="InterPro" id="IPR036866">
    <property type="entry name" value="RibonucZ/Hydroxyglut_hydro"/>
</dbReference>
<dbReference type="Gene3D" id="3.60.15.10">
    <property type="entry name" value="Ribonuclease Z/Hydroxyacylglutathione hydrolase-like"/>
    <property type="match status" value="1"/>
</dbReference>
<accession>A0A1G2D028</accession>
<dbReference type="CDD" id="cd07731">
    <property type="entry name" value="ComA-like_MBL-fold"/>
    <property type="match status" value="1"/>
</dbReference>
<keyword evidence="1" id="KW-0812">Transmembrane</keyword>
<sequence>MAQGSFLFWVRRHPFLLIILLLVLLDIVLICGLFVREHPVLRVSFLDVGQGDAVLIEAPNGNQLLYDAGPPSGAALRALSREMSFLDRSIDVVVLSHPDADHIGGFPEIFKRYRVGAVIEPHVSSATGVYDATEKAIENERSAHFVAKRGMQIELGDGVVLDILYPDADLPGADTNSASVVMLLHYGATAFLLSGDLPQKEEEQIARAFGERLHAQVLKLGHHGSRTSTSPYWLAAIDPETVIISAGLNNRYGHPHKEVLELLEKISIPYLTTFKEGTVSYESDGETVSRD</sequence>
<organism evidence="3 4">
    <name type="scientific">Candidatus Lloydbacteria bacterium RIFCSPHIGHO2_01_FULL_49_22</name>
    <dbReference type="NCBI Taxonomy" id="1798658"/>
    <lineage>
        <taxon>Bacteria</taxon>
        <taxon>Candidatus Lloydiibacteriota</taxon>
    </lineage>
</organism>
<dbReference type="SUPFAM" id="SSF56281">
    <property type="entry name" value="Metallo-hydrolase/oxidoreductase"/>
    <property type="match status" value="1"/>
</dbReference>
<evidence type="ECO:0000259" key="2">
    <source>
        <dbReference type="SMART" id="SM00849"/>
    </source>
</evidence>
<dbReference type="Pfam" id="PF00753">
    <property type="entry name" value="Lactamase_B"/>
    <property type="match status" value="1"/>
</dbReference>